<protein>
    <submittedName>
        <fullName evidence="1">Uncharacterized protein</fullName>
    </submittedName>
</protein>
<name>N8WQ36_9GAMM</name>
<reference evidence="1 2" key="1">
    <citation type="submission" date="2013-02" db="EMBL/GenBank/DDBJ databases">
        <title>The Genome Sequence of Acinetobacter schindleri NIPH 900.</title>
        <authorList>
            <consortium name="The Broad Institute Genome Sequencing Platform"/>
            <consortium name="The Broad Institute Genome Sequencing Center for Infectious Disease"/>
            <person name="Cerqueira G."/>
            <person name="Feldgarden M."/>
            <person name="Courvalin P."/>
            <person name="Perichon B."/>
            <person name="Grillot-Courvalin C."/>
            <person name="Clermont D."/>
            <person name="Rocha E."/>
            <person name="Yoon E.-J."/>
            <person name="Nemec A."/>
            <person name="Walker B."/>
            <person name="Young S.K."/>
            <person name="Zeng Q."/>
            <person name="Gargeya S."/>
            <person name="Fitzgerald M."/>
            <person name="Haas B."/>
            <person name="Abouelleil A."/>
            <person name="Alvarado L."/>
            <person name="Arachchi H.M."/>
            <person name="Berlin A.M."/>
            <person name="Chapman S.B."/>
            <person name="Dewar J."/>
            <person name="Goldberg J."/>
            <person name="Griggs A."/>
            <person name="Gujja S."/>
            <person name="Hansen M."/>
            <person name="Howarth C."/>
            <person name="Imamovic A."/>
            <person name="Larimer J."/>
            <person name="McCowan C."/>
            <person name="Murphy C."/>
            <person name="Neiman D."/>
            <person name="Pearson M."/>
            <person name="Priest M."/>
            <person name="Roberts A."/>
            <person name="Saif S."/>
            <person name="Shea T."/>
            <person name="Sisk P."/>
            <person name="Sykes S."/>
            <person name="Wortman J."/>
            <person name="Nusbaum C."/>
            <person name="Birren B."/>
        </authorList>
    </citation>
    <scope>NUCLEOTIDE SEQUENCE [LARGE SCALE GENOMIC DNA]</scope>
    <source>
        <strain evidence="1 2">NIPH 900</strain>
    </source>
</reference>
<dbReference type="Proteomes" id="UP000018438">
    <property type="component" value="Unassembled WGS sequence"/>
</dbReference>
<dbReference type="EMBL" id="APPI01000010">
    <property type="protein sequence ID" value="ENV14232.1"/>
    <property type="molecule type" value="Genomic_DNA"/>
</dbReference>
<sequence>MNRRMNRLEAIYKSLMLFGTYRLEFTKDFVNILVTHEHIDQLYALIKERLCVEVDEDRLSIHEGVGIFCLDGRTFSYRYLGATMLEAYQTIVGRGLAYDYDKIMGIPKEDLDVMREISIYDTSVELSDDFLGKYDNLNRYMRRVVEEGKIQFNDNHVLEIGRDELGDCLYICDGAERYNAGHNFATVYETCIKNRWLLEPMIAFFDLELLEDEEELLNNFMLYDEC</sequence>
<gene>
    <name evidence="1" type="ORF">F965_00475</name>
</gene>
<keyword evidence="2" id="KW-1185">Reference proteome</keyword>
<dbReference type="AlphaFoldDB" id="N8WQ36"/>
<accession>N8WQ36</accession>
<dbReference type="PATRIC" id="fig|1217675.3.peg.457"/>
<organism evidence="1 2">
    <name type="scientific">Acinetobacter schindleri NIPH 900</name>
    <dbReference type="NCBI Taxonomy" id="1217675"/>
    <lineage>
        <taxon>Bacteria</taxon>
        <taxon>Pseudomonadati</taxon>
        <taxon>Pseudomonadota</taxon>
        <taxon>Gammaproteobacteria</taxon>
        <taxon>Moraxellales</taxon>
        <taxon>Moraxellaceae</taxon>
        <taxon>Acinetobacter</taxon>
    </lineage>
</organism>
<dbReference type="HOGENOM" id="CLU_1222616_0_0_6"/>
<proteinExistence type="predicted"/>
<comment type="caution">
    <text evidence="1">The sequence shown here is derived from an EMBL/GenBank/DDBJ whole genome shotgun (WGS) entry which is preliminary data.</text>
</comment>
<evidence type="ECO:0000313" key="1">
    <source>
        <dbReference type="EMBL" id="ENV14232.1"/>
    </source>
</evidence>
<evidence type="ECO:0000313" key="2">
    <source>
        <dbReference type="Proteomes" id="UP000018438"/>
    </source>
</evidence>